<comment type="caution">
    <text evidence="2">The sequence shown here is derived from an EMBL/GenBank/DDBJ whole genome shotgun (WGS) entry which is preliminary data.</text>
</comment>
<evidence type="ECO:0000313" key="3">
    <source>
        <dbReference type="Proteomes" id="UP001460270"/>
    </source>
</evidence>
<proteinExistence type="predicted"/>
<gene>
    <name evidence="2" type="ORF">WMY93_033476</name>
</gene>
<reference evidence="3" key="1">
    <citation type="submission" date="2024-04" db="EMBL/GenBank/DDBJ databases">
        <title>Salinicola lusitanus LLJ914,a marine bacterium isolated from the Okinawa Trough.</title>
        <authorList>
            <person name="Li J."/>
        </authorList>
    </citation>
    <scope>NUCLEOTIDE SEQUENCE [LARGE SCALE GENOMIC DNA]</scope>
</reference>
<dbReference type="EMBL" id="JBBPFD010000185">
    <property type="protein sequence ID" value="KAK7879858.1"/>
    <property type="molecule type" value="Genomic_DNA"/>
</dbReference>
<sequence length="147" mass="15492">MPLTRLLVLFYSRAQEDSDVTRPQEEILFSLSSVASNHLQLQTITALETAEGASVRLQGGGGAGIAGEGGGDNTSGNRARGVFVSRMPPKAPLPTTLSVGREHERETSGGSVTICGHIRKGRGLERSAARRRLTTKRRVGARAGGAN</sequence>
<keyword evidence="3" id="KW-1185">Reference proteome</keyword>
<evidence type="ECO:0000313" key="2">
    <source>
        <dbReference type="EMBL" id="KAK7879858.1"/>
    </source>
</evidence>
<protein>
    <submittedName>
        <fullName evidence="2">Uncharacterized protein</fullName>
    </submittedName>
</protein>
<name>A0AAW0MKN4_9GOBI</name>
<feature type="compositionally biased region" description="Basic residues" evidence="1">
    <location>
        <begin position="129"/>
        <end position="140"/>
    </location>
</feature>
<evidence type="ECO:0000256" key="1">
    <source>
        <dbReference type="SAM" id="MobiDB-lite"/>
    </source>
</evidence>
<feature type="compositionally biased region" description="Gly residues" evidence="1">
    <location>
        <begin position="59"/>
        <end position="73"/>
    </location>
</feature>
<feature type="region of interest" description="Disordered" evidence="1">
    <location>
        <begin position="59"/>
        <end position="147"/>
    </location>
</feature>
<dbReference type="Proteomes" id="UP001460270">
    <property type="component" value="Unassembled WGS sequence"/>
</dbReference>
<accession>A0AAW0MKN4</accession>
<dbReference type="AlphaFoldDB" id="A0AAW0MKN4"/>
<organism evidence="2 3">
    <name type="scientific">Mugilogobius chulae</name>
    <name type="common">yellowstripe goby</name>
    <dbReference type="NCBI Taxonomy" id="88201"/>
    <lineage>
        <taxon>Eukaryota</taxon>
        <taxon>Metazoa</taxon>
        <taxon>Chordata</taxon>
        <taxon>Craniata</taxon>
        <taxon>Vertebrata</taxon>
        <taxon>Euteleostomi</taxon>
        <taxon>Actinopterygii</taxon>
        <taxon>Neopterygii</taxon>
        <taxon>Teleostei</taxon>
        <taxon>Neoteleostei</taxon>
        <taxon>Acanthomorphata</taxon>
        <taxon>Gobiaria</taxon>
        <taxon>Gobiiformes</taxon>
        <taxon>Gobioidei</taxon>
        <taxon>Gobiidae</taxon>
        <taxon>Gobionellinae</taxon>
        <taxon>Mugilogobius</taxon>
    </lineage>
</organism>